<dbReference type="Proteomes" id="UP000799640">
    <property type="component" value="Unassembled WGS sequence"/>
</dbReference>
<accession>A0A6G1I8D7</accession>
<evidence type="ECO:0000313" key="3">
    <source>
        <dbReference type="Proteomes" id="UP000799640"/>
    </source>
</evidence>
<dbReference type="EMBL" id="ML996688">
    <property type="protein sequence ID" value="KAF2404573.1"/>
    <property type="molecule type" value="Genomic_DNA"/>
</dbReference>
<gene>
    <name evidence="2" type="ORF">EJ06DRAFT_526656</name>
</gene>
<proteinExistence type="predicted"/>
<reference evidence="2" key="1">
    <citation type="journal article" date="2020" name="Stud. Mycol.">
        <title>101 Dothideomycetes genomes: a test case for predicting lifestyles and emergence of pathogens.</title>
        <authorList>
            <person name="Haridas S."/>
            <person name="Albert R."/>
            <person name="Binder M."/>
            <person name="Bloem J."/>
            <person name="Labutti K."/>
            <person name="Salamov A."/>
            <person name="Andreopoulos B."/>
            <person name="Baker S."/>
            <person name="Barry K."/>
            <person name="Bills G."/>
            <person name="Bluhm B."/>
            <person name="Cannon C."/>
            <person name="Castanera R."/>
            <person name="Culley D."/>
            <person name="Daum C."/>
            <person name="Ezra D."/>
            <person name="Gonzalez J."/>
            <person name="Henrissat B."/>
            <person name="Kuo A."/>
            <person name="Liang C."/>
            <person name="Lipzen A."/>
            <person name="Lutzoni F."/>
            <person name="Magnuson J."/>
            <person name="Mondo S."/>
            <person name="Nolan M."/>
            <person name="Ohm R."/>
            <person name="Pangilinan J."/>
            <person name="Park H.-J."/>
            <person name="Ramirez L."/>
            <person name="Alfaro M."/>
            <person name="Sun H."/>
            <person name="Tritt A."/>
            <person name="Yoshinaga Y."/>
            <person name="Zwiers L.-H."/>
            <person name="Turgeon B."/>
            <person name="Goodwin S."/>
            <person name="Spatafora J."/>
            <person name="Crous P."/>
            <person name="Grigoriev I."/>
        </authorList>
    </citation>
    <scope>NUCLEOTIDE SEQUENCE</scope>
    <source>
        <strain evidence="2">CBS 262.69</strain>
    </source>
</reference>
<keyword evidence="3" id="KW-1185">Reference proteome</keyword>
<name>A0A6G1I8D7_9PEZI</name>
<organism evidence="2 3">
    <name type="scientific">Trichodelitschia bisporula</name>
    <dbReference type="NCBI Taxonomy" id="703511"/>
    <lineage>
        <taxon>Eukaryota</taxon>
        <taxon>Fungi</taxon>
        <taxon>Dikarya</taxon>
        <taxon>Ascomycota</taxon>
        <taxon>Pezizomycotina</taxon>
        <taxon>Dothideomycetes</taxon>
        <taxon>Dothideomycetes incertae sedis</taxon>
        <taxon>Phaeotrichales</taxon>
        <taxon>Phaeotrichaceae</taxon>
        <taxon>Trichodelitschia</taxon>
    </lineage>
</organism>
<sequence>MSTVSLAPHHPTRSPQPYPHPRAKRPTNAATNPQARTPALPQCQVSAAPEPHHARRAHVAGPQRQRRTSALD</sequence>
<feature type="region of interest" description="Disordered" evidence="1">
    <location>
        <begin position="1"/>
        <end position="72"/>
    </location>
</feature>
<protein>
    <submittedName>
        <fullName evidence="2">Uncharacterized protein</fullName>
    </submittedName>
</protein>
<evidence type="ECO:0000313" key="2">
    <source>
        <dbReference type="EMBL" id="KAF2404573.1"/>
    </source>
</evidence>
<dbReference type="AlphaFoldDB" id="A0A6G1I8D7"/>
<evidence type="ECO:0000256" key="1">
    <source>
        <dbReference type="SAM" id="MobiDB-lite"/>
    </source>
</evidence>